<proteinExistence type="predicted"/>
<dbReference type="PATRIC" id="fig|1341157.4.peg.1357"/>
<dbReference type="Proteomes" id="UP000019365">
    <property type="component" value="Unassembled WGS sequence"/>
</dbReference>
<dbReference type="AlphaFoldDB" id="W7UZ50"/>
<organism evidence="1 2">
    <name type="scientific">Ruminococcus flavefaciens 007c</name>
    <dbReference type="NCBI Taxonomy" id="1341157"/>
    <lineage>
        <taxon>Bacteria</taxon>
        <taxon>Bacillati</taxon>
        <taxon>Bacillota</taxon>
        <taxon>Clostridia</taxon>
        <taxon>Eubacteriales</taxon>
        <taxon>Oscillospiraceae</taxon>
        <taxon>Ruminococcus</taxon>
    </lineage>
</organism>
<evidence type="ECO:0000313" key="1">
    <source>
        <dbReference type="EMBL" id="EWM53995.1"/>
    </source>
</evidence>
<name>W7UZ50_RUMFL</name>
<dbReference type="OrthoDB" id="3191556at2"/>
<accession>W7UZ50</accession>
<protein>
    <submittedName>
        <fullName evidence="1">Uncharacterized protein</fullName>
    </submittedName>
</protein>
<sequence>MHNDIISFCDKWLFLFDSDKVFDFENDFGDDCEKMSFKMDLFNSFRDAFPDATDATWKTEELERVINNINNPAILGSMLFSQWRSLTHWIMIYNLDDYIDWFKIVLTRLKEIC</sequence>
<gene>
    <name evidence="1" type="ORF">RF007C_03530</name>
</gene>
<keyword evidence="2" id="KW-1185">Reference proteome</keyword>
<evidence type="ECO:0000313" key="2">
    <source>
        <dbReference type="Proteomes" id="UP000019365"/>
    </source>
</evidence>
<dbReference type="EMBL" id="ATAX01000022">
    <property type="protein sequence ID" value="EWM53995.1"/>
    <property type="molecule type" value="Genomic_DNA"/>
</dbReference>
<dbReference type="RefSeq" id="WP_028514504.1">
    <property type="nucleotide sequence ID" value="NZ_ATAX01000022.1"/>
</dbReference>
<reference evidence="1 2" key="1">
    <citation type="journal article" date="2014" name="PLoS ONE">
        <title>Rumen cellulosomics: divergent fiber-degrading strategies revealed by comparative genome-wide analysis of six ruminococcal strains.</title>
        <authorList>
            <person name="Dassa B."/>
            <person name="Borovok I."/>
            <person name="Ruimy-Israeli V."/>
            <person name="Lamed R."/>
            <person name="Flint H.J."/>
            <person name="Duncan S.H."/>
            <person name="Henrissat B."/>
            <person name="Coutinho P."/>
            <person name="Morrison M."/>
            <person name="Mosoni P."/>
            <person name="Yeoman C.J."/>
            <person name="White B.A."/>
            <person name="Bayer E.A."/>
        </authorList>
    </citation>
    <scope>NUCLEOTIDE SEQUENCE [LARGE SCALE GENOMIC DNA]</scope>
    <source>
        <strain evidence="1 2">007c</strain>
    </source>
</reference>
<comment type="caution">
    <text evidence="1">The sequence shown here is derived from an EMBL/GenBank/DDBJ whole genome shotgun (WGS) entry which is preliminary data.</text>
</comment>